<feature type="domain" description="Thiamine pyrophosphate enzyme central" evidence="4">
    <location>
        <begin position="190"/>
        <end position="317"/>
    </location>
</feature>
<dbReference type="Pfam" id="PF02775">
    <property type="entry name" value="TPP_enzyme_C"/>
    <property type="match status" value="1"/>
</dbReference>
<dbReference type="EMBL" id="JAIRBA010000009">
    <property type="protein sequence ID" value="MCG2418695.1"/>
    <property type="molecule type" value="Genomic_DNA"/>
</dbReference>
<proteinExistence type="inferred from homology"/>
<dbReference type="Pfam" id="PF00205">
    <property type="entry name" value="TPP_enzyme_M"/>
    <property type="match status" value="1"/>
</dbReference>
<dbReference type="GO" id="GO:0003824">
    <property type="term" value="F:catalytic activity"/>
    <property type="evidence" value="ECO:0007669"/>
    <property type="project" value="InterPro"/>
</dbReference>
<dbReference type="SUPFAM" id="SSF52467">
    <property type="entry name" value="DHS-like NAD/FAD-binding domain"/>
    <property type="match status" value="1"/>
</dbReference>
<dbReference type="PROSITE" id="PS00187">
    <property type="entry name" value="TPP_ENZYMES"/>
    <property type="match status" value="1"/>
</dbReference>
<dbReference type="Pfam" id="PF02776">
    <property type="entry name" value="TPP_enzyme_N"/>
    <property type="match status" value="1"/>
</dbReference>
<dbReference type="Gene3D" id="3.40.50.1220">
    <property type="entry name" value="TPP-binding domain"/>
    <property type="match status" value="1"/>
</dbReference>
<comment type="similarity">
    <text evidence="1 3">Belongs to the TPP enzyme family.</text>
</comment>
<keyword evidence="2 3" id="KW-0786">Thiamine pyrophosphate</keyword>
<dbReference type="GO" id="GO:0019752">
    <property type="term" value="P:carboxylic acid metabolic process"/>
    <property type="evidence" value="ECO:0007669"/>
    <property type="project" value="UniProtKB-ARBA"/>
</dbReference>
<dbReference type="Proteomes" id="UP001139461">
    <property type="component" value="Unassembled WGS sequence"/>
</dbReference>
<comment type="caution">
    <text evidence="7">The sequence shown here is derived from an EMBL/GenBank/DDBJ whole genome shotgun (WGS) entry which is preliminary data.</text>
</comment>
<dbReference type="GO" id="GO:0030976">
    <property type="term" value="F:thiamine pyrophosphate binding"/>
    <property type="evidence" value="ECO:0007669"/>
    <property type="project" value="InterPro"/>
</dbReference>
<dbReference type="InterPro" id="IPR012000">
    <property type="entry name" value="Thiamin_PyroP_enz_cen_dom"/>
</dbReference>
<dbReference type="CDD" id="cd02014">
    <property type="entry name" value="TPP_POX"/>
    <property type="match status" value="1"/>
</dbReference>
<dbReference type="InterPro" id="IPR029035">
    <property type="entry name" value="DHS-like_NAD/FAD-binding_dom"/>
</dbReference>
<gene>
    <name evidence="7" type="ORF">K8089_06645</name>
</gene>
<dbReference type="InterPro" id="IPR047212">
    <property type="entry name" value="TPP_POXB-like"/>
</dbReference>
<accession>A0A9X1QUP6</accession>
<sequence length="583" mass="63444">MNVSEQILEILKNVGVTQIWGVTGDALNTFTDAIRDGDGIKWNAVRHEENGAFAACAEAQMTDNLAVCAGTVGPGTLHLINGLYNAKKERVPVLAISGQVARVNMGTNYFQEVGLTKIFDDVCAYQAVIRSAEEAPRVVLKAIQIALEQRAVVRVEIPVDIAVEEAQGDHYKHPVFRGNAVLVPSDEDINLVANAINEAANITILAGSGCKGSKKEVLALSEKIKAPIVHTLRASDIIHNDDKNVVGLTGLIGNPSGYHAVMKADLLLMLGTDFPYSNFLPDDSKVIQIDSRIENIGNRVKVDIGVQGDCLATLQKLESKILPKKDSSFLDNLVENFKKWKEQKKESSSLKNNEEPLHPQLFMNVLNAKASSDACFTVDVGESAIWVAHHLTLHGKRRLLGSFNHGSMAVGFPAAMGIQSVNPGRQVWAIVGDGAFGMCMNDFITAVRYNWPVNILVYNNSELGFVKIEMEEAGYAMADEALSLQNPNFADYAKLCGGDGIRVEHATDIEKAIEMAIASPKPFIIDAVTNPGELSLPPNITLEEAWGFGKSKVKEILLSVKGDESQKKNLMDEIKGFFHNSKE</sequence>
<organism evidence="7 8">
    <name type="scientific">Aequorivita vitellina</name>
    <dbReference type="NCBI Taxonomy" id="2874475"/>
    <lineage>
        <taxon>Bacteria</taxon>
        <taxon>Pseudomonadati</taxon>
        <taxon>Bacteroidota</taxon>
        <taxon>Flavobacteriia</taxon>
        <taxon>Flavobacteriales</taxon>
        <taxon>Flavobacteriaceae</taxon>
        <taxon>Aequorivita</taxon>
    </lineage>
</organism>
<dbReference type="InterPro" id="IPR000399">
    <property type="entry name" value="TPP-bd_CS"/>
</dbReference>
<evidence type="ECO:0000259" key="5">
    <source>
        <dbReference type="Pfam" id="PF02775"/>
    </source>
</evidence>
<dbReference type="CDD" id="cd07039">
    <property type="entry name" value="TPP_PYR_POX"/>
    <property type="match status" value="1"/>
</dbReference>
<dbReference type="PANTHER" id="PTHR42981:SF2">
    <property type="entry name" value="PYRUVATE DEHYDROGENASE [UBIQUINONE]"/>
    <property type="match status" value="1"/>
</dbReference>
<feature type="domain" description="Thiamine pyrophosphate enzyme N-terminal TPP-binding" evidence="6">
    <location>
        <begin position="1"/>
        <end position="113"/>
    </location>
</feature>
<dbReference type="InterPro" id="IPR029061">
    <property type="entry name" value="THDP-binding"/>
</dbReference>
<dbReference type="Gene3D" id="3.40.50.970">
    <property type="match status" value="2"/>
</dbReference>
<dbReference type="InterPro" id="IPR011766">
    <property type="entry name" value="TPP_enzyme_TPP-bd"/>
</dbReference>
<dbReference type="RefSeq" id="WP_237602501.1">
    <property type="nucleotide sequence ID" value="NZ_JAIRBA010000009.1"/>
</dbReference>
<feature type="domain" description="Thiamine pyrophosphate enzyme TPP-binding" evidence="5">
    <location>
        <begin position="379"/>
        <end position="526"/>
    </location>
</feature>
<dbReference type="InterPro" id="IPR012001">
    <property type="entry name" value="Thiamin_PyroP_enz_TPP-bd_dom"/>
</dbReference>
<dbReference type="PANTHER" id="PTHR42981">
    <property type="entry name" value="PYRUVATE DEHYDROGENASE [UBIQUINONE]"/>
    <property type="match status" value="1"/>
</dbReference>
<reference evidence="7" key="1">
    <citation type="submission" date="2021-09" db="EMBL/GenBank/DDBJ databases">
        <title>Genome of Aequorivita sp. strain F47161.</title>
        <authorList>
            <person name="Wang Y."/>
        </authorList>
    </citation>
    <scope>NUCLEOTIDE SEQUENCE</scope>
    <source>
        <strain evidence="7">F47161</strain>
    </source>
</reference>
<protein>
    <submittedName>
        <fullName evidence="7">Ubiquinone-dependent pyruvate dehydrogenase</fullName>
    </submittedName>
</protein>
<keyword evidence="7" id="KW-0670">Pyruvate</keyword>
<dbReference type="SUPFAM" id="SSF52518">
    <property type="entry name" value="Thiamin diphosphate-binding fold (THDP-binding)"/>
    <property type="match status" value="2"/>
</dbReference>
<evidence type="ECO:0000256" key="2">
    <source>
        <dbReference type="ARBA" id="ARBA00023052"/>
    </source>
</evidence>
<evidence type="ECO:0000256" key="1">
    <source>
        <dbReference type="ARBA" id="ARBA00007812"/>
    </source>
</evidence>
<keyword evidence="8" id="KW-1185">Reference proteome</keyword>
<keyword evidence="7" id="KW-0830">Ubiquinone</keyword>
<evidence type="ECO:0000313" key="8">
    <source>
        <dbReference type="Proteomes" id="UP001139461"/>
    </source>
</evidence>
<dbReference type="GO" id="GO:0000287">
    <property type="term" value="F:magnesium ion binding"/>
    <property type="evidence" value="ECO:0007669"/>
    <property type="project" value="InterPro"/>
</dbReference>
<dbReference type="InterPro" id="IPR047210">
    <property type="entry name" value="TPP_PYR_POXB-like"/>
</dbReference>
<evidence type="ECO:0000259" key="6">
    <source>
        <dbReference type="Pfam" id="PF02776"/>
    </source>
</evidence>
<evidence type="ECO:0000313" key="7">
    <source>
        <dbReference type="EMBL" id="MCG2418695.1"/>
    </source>
</evidence>
<dbReference type="AlphaFoldDB" id="A0A9X1QUP6"/>
<name>A0A9X1QUP6_9FLAO</name>
<dbReference type="InterPro" id="IPR047211">
    <property type="entry name" value="POXB-like"/>
</dbReference>
<evidence type="ECO:0000259" key="4">
    <source>
        <dbReference type="Pfam" id="PF00205"/>
    </source>
</evidence>
<evidence type="ECO:0000256" key="3">
    <source>
        <dbReference type="RuleBase" id="RU362132"/>
    </source>
</evidence>